<accession>A0A815AEE6</accession>
<sequence length="118" mass="13988">MTSYEVERNNDYYKKILEDNHIYIPDRYYQPLIQSGLIEQLTHIILNVNEKLLNSKRPRYNSGGDDNDESDHKYRRIFEEINSSVSTTSSTLLSISTTPTYTEHMIVDEDFYEKENNK</sequence>
<dbReference type="Proteomes" id="UP000681720">
    <property type="component" value="Unassembled WGS sequence"/>
</dbReference>
<reference evidence="1" key="1">
    <citation type="submission" date="2021-02" db="EMBL/GenBank/DDBJ databases">
        <authorList>
            <person name="Nowell W R."/>
        </authorList>
    </citation>
    <scope>NUCLEOTIDE SEQUENCE</scope>
</reference>
<evidence type="ECO:0000313" key="4">
    <source>
        <dbReference type="EMBL" id="CAF3778920.1"/>
    </source>
</evidence>
<dbReference type="EMBL" id="CAJNOW010008786">
    <property type="protein sequence ID" value="CAF1545003.1"/>
    <property type="molecule type" value="Genomic_DNA"/>
</dbReference>
<dbReference type="Proteomes" id="UP000676336">
    <property type="component" value="Unassembled WGS sequence"/>
</dbReference>
<dbReference type="Proteomes" id="UP000663824">
    <property type="component" value="Unassembled WGS sequence"/>
</dbReference>
<comment type="caution">
    <text evidence="1">The sequence shown here is derived from an EMBL/GenBank/DDBJ whole genome shotgun (WGS) entry which is preliminary data.</text>
</comment>
<gene>
    <name evidence="4" type="ORF">BYL167_LOCUS1831</name>
    <name evidence="1" type="ORF">CJN711_LOCUS14733</name>
    <name evidence="6" type="ORF">GIL414_LOCUS6338</name>
    <name evidence="2" type="ORF">KQP761_LOCUS17225</name>
    <name evidence="3" type="ORF">MBJ925_LOCUS25049</name>
    <name evidence="5" type="ORF">SMN809_LOCUS2883</name>
</gene>
<evidence type="ECO:0000313" key="3">
    <source>
        <dbReference type="EMBL" id="CAF2116380.1"/>
    </source>
</evidence>
<dbReference type="EMBL" id="CAJOBH010000294">
    <property type="protein sequence ID" value="CAF3778920.1"/>
    <property type="molecule type" value="Genomic_DNA"/>
</dbReference>
<dbReference type="Proteomes" id="UP000663855">
    <property type="component" value="Unassembled WGS sequence"/>
</dbReference>
<proteinExistence type="predicted"/>
<evidence type="ECO:0000313" key="7">
    <source>
        <dbReference type="Proteomes" id="UP000663855"/>
    </source>
</evidence>
<dbReference type="EMBL" id="CAJNRE010013098">
    <property type="protein sequence ID" value="CAF2116380.1"/>
    <property type="molecule type" value="Genomic_DNA"/>
</dbReference>
<dbReference type="EMBL" id="CAJNOV010006698">
    <property type="protein sequence ID" value="CAF1255931.1"/>
    <property type="molecule type" value="Genomic_DNA"/>
</dbReference>
<evidence type="ECO:0000313" key="2">
    <source>
        <dbReference type="EMBL" id="CAF1545003.1"/>
    </source>
</evidence>
<dbReference type="AlphaFoldDB" id="A0A815AEE6"/>
<dbReference type="Proteomes" id="UP000663834">
    <property type="component" value="Unassembled WGS sequence"/>
</dbReference>
<evidence type="ECO:0000313" key="6">
    <source>
        <dbReference type="EMBL" id="CAF3896762.1"/>
    </source>
</evidence>
<name>A0A815AEE6_9BILA</name>
<evidence type="ECO:0000313" key="5">
    <source>
        <dbReference type="EMBL" id="CAF3831340.1"/>
    </source>
</evidence>
<dbReference type="Proteomes" id="UP000681967">
    <property type="component" value="Unassembled WGS sequence"/>
</dbReference>
<dbReference type="EMBL" id="CAJOBI010000559">
    <property type="protein sequence ID" value="CAF3831340.1"/>
    <property type="molecule type" value="Genomic_DNA"/>
</dbReference>
<dbReference type="EMBL" id="CAJOBJ010001792">
    <property type="protein sequence ID" value="CAF3896762.1"/>
    <property type="molecule type" value="Genomic_DNA"/>
</dbReference>
<evidence type="ECO:0000313" key="1">
    <source>
        <dbReference type="EMBL" id="CAF1255931.1"/>
    </source>
</evidence>
<protein>
    <submittedName>
        <fullName evidence="1">Uncharacterized protein</fullName>
    </submittedName>
</protein>
<organism evidence="1 7">
    <name type="scientific">Rotaria magnacalcarata</name>
    <dbReference type="NCBI Taxonomy" id="392030"/>
    <lineage>
        <taxon>Eukaryota</taxon>
        <taxon>Metazoa</taxon>
        <taxon>Spiralia</taxon>
        <taxon>Gnathifera</taxon>
        <taxon>Rotifera</taxon>
        <taxon>Eurotatoria</taxon>
        <taxon>Bdelloidea</taxon>
        <taxon>Philodinida</taxon>
        <taxon>Philodinidae</taxon>
        <taxon>Rotaria</taxon>
    </lineage>
</organism>